<gene>
    <name evidence="2" type="ORF">U9M48_009478</name>
</gene>
<dbReference type="Pfam" id="PF03478">
    <property type="entry name" value="Beta-prop_KIB1-4"/>
    <property type="match status" value="1"/>
</dbReference>
<accession>A0AAQ3WF48</accession>
<proteinExistence type="predicted"/>
<dbReference type="PANTHER" id="PTHR36901:SF5">
    <property type="entry name" value="OS10G0520200 PROTEIN"/>
    <property type="match status" value="1"/>
</dbReference>
<sequence length="405" mass="44457">MGESRDWASLESGPLHDVFTRLTADLDAFNFRHVCRGWSAAAGAGALIPRPWFVLRSATDGHCAFVRPTAGRRRRRSRVKNVRVGAPCVRGASRGWLALDDGGGRLLLRDPISRAEVPLPSFDDPAYRLSDVFLSDDPLAAPAGRWTAFAFFKTENCAYGYPGKVLAFCRPDDAEWGRFDLDGDGQQVGFYRGLEFFRGRAYVLLGMYMLAVCDVEARRVVACPVALQHMMEWESIQVSLVECGGNLLVAAVSQYEYATSSYCVRHRVVRRFLARVVKIDFEEAIGGAGMPVGLSNLEGGIGDYALFVAPQGHAFALPVRGFPAVRPGCVYHFAASITTKSVSGMVVTELLGQDPTKVQDDPLRKLPLAAGGAGWRLGCWFCPRSPSLETTPARRRRGTLRLSYK</sequence>
<evidence type="ECO:0000259" key="1">
    <source>
        <dbReference type="Pfam" id="PF03478"/>
    </source>
</evidence>
<organism evidence="2 3">
    <name type="scientific">Paspalum notatum var. saurae</name>
    <dbReference type="NCBI Taxonomy" id="547442"/>
    <lineage>
        <taxon>Eukaryota</taxon>
        <taxon>Viridiplantae</taxon>
        <taxon>Streptophyta</taxon>
        <taxon>Embryophyta</taxon>
        <taxon>Tracheophyta</taxon>
        <taxon>Spermatophyta</taxon>
        <taxon>Magnoliopsida</taxon>
        <taxon>Liliopsida</taxon>
        <taxon>Poales</taxon>
        <taxon>Poaceae</taxon>
        <taxon>PACMAD clade</taxon>
        <taxon>Panicoideae</taxon>
        <taxon>Andropogonodae</taxon>
        <taxon>Paspaleae</taxon>
        <taxon>Paspalinae</taxon>
        <taxon>Paspalum</taxon>
    </lineage>
</organism>
<protein>
    <recommendedName>
        <fullName evidence="1">KIB1-4 beta-propeller domain-containing protein</fullName>
    </recommendedName>
</protein>
<evidence type="ECO:0000313" key="2">
    <source>
        <dbReference type="EMBL" id="WVZ59321.1"/>
    </source>
</evidence>
<reference evidence="2 3" key="1">
    <citation type="submission" date="2024-02" db="EMBL/GenBank/DDBJ databases">
        <title>High-quality chromosome-scale genome assembly of Pensacola bahiagrass (Paspalum notatum Flugge var. saurae).</title>
        <authorList>
            <person name="Vega J.M."/>
            <person name="Podio M."/>
            <person name="Orjuela J."/>
            <person name="Siena L.A."/>
            <person name="Pessino S.C."/>
            <person name="Combes M.C."/>
            <person name="Mariac C."/>
            <person name="Albertini E."/>
            <person name="Pupilli F."/>
            <person name="Ortiz J.P.A."/>
            <person name="Leblanc O."/>
        </authorList>
    </citation>
    <scope>NUCLEOTIDE SEQUENCE [LARGE SCALE GENOMIC DNA]</scope>
    <source>
        <strain evidence="2">R1</strain>
        <tissue evidence="2">Leaf</tissue>
    </source>
</reference>
<dbReference type="InterPro" id="IPR005174">
    <property type="entry name" value="KIB1-4_b-propeller"/>
</dbReference>
<dbReference type="EMBL" id="CP144746">
    <property type="protein sequence ID" value="WVZ59321.1"/>
    <property type="molecule type" value="Genomic_DNA"/>
</dbReference>
<name>A0AAQ3WF48_PASNO</name>
<dbReference type="Proteomes" id="UP001341281">
    <property type="component" value="Chromosome 02"/>
</dbReference>
<feature type="domain" description="KIB1-4 beta-propeller" evidence="1">
    <location>
        <begin position="88"/>
        <end position="332"/>
    </location>
</feature>
<dbReference type="AlphaFoldDB" id="A0AAQ3WF48"/>
<evidence type="ECO:0000313" key="3">
    <source>
        <dbReference type="Proteomes" id="UP001341281"/>
    </source>
</evidence>
<dbReference type="PANTHER" id="PTHR36901">
    <property type="entry name" value="F-BOX DOMAIN CONTAINING PROTEIN, EXPRESSED-RELATED"/>
    <property type="match status" value="1"/>
</dbReference>
<keyword evidence="3" id="KW-1185">Reference proteome</keyword>